<dbReference type="EMBL" id="CP018145">
    <property type="protein sequence ID" value="ASJ57303.1"/>
    <property type="molecule type" value="Genomic_DNA"/>
</dbReference>
<keyword evidence="2" id="KW-0805">Transcription regulation</keyword>
<dbReference type="PROSITE" id="PS50931">
    <property type="entry name" value="HTH_LYSR"/>
    <property type="match status" value="1"/>
</dbReference>
<dbReference type="Gene3D" id="3.40.190.290">
    <property type="match status" value="1"/>
</dbReference>
<dbReference type="PANTHER" id="PTHR30419:SF8">
    <property type="entry name" value="NITROGEN ASSIMILATION TRANSCRIPTIONAL ACTIVATOR-RELATED"/>
    <property type="match status" value="1"/>
</dbReference>
<dbReference type="KEGG" id="bfm:BP422_29615"/>
<protein>
    <submittedName>
        <fullName evidence="6">LysR family transcriptional regulator</fullName>
    </submittedName>
</protein>
<dbReference type="FunFam" id="1.10.10.10:FF:000001">
    <property type="entry name" value="LysR family transcriptional regulator"/>
    <property type="match status" value="1"/>
</dbReference>
<dbReference type="SUPFAM" id="SSF46785">
    <property type="entry name" value="Winged helix' DNA-binding domain"/>
    <property type="match status" value="1"/>
</dbReference>
<proteinExistence type="inferred from homology"/>
<dbReference type="GO" id="GO:0003677">
    <property type="term" value="F:DNA binding"/>
    <property type="evidence" value="ECO:0007669"/>
    <property type="project" value="UniProtKB-KW"/>
</dbReference>
<evidence type="ECO:0000256" key="1">
    <source>
        <dbReference type="ARBA" id="ARBA00009437"/>
    </source>
</evidence>
<keyword evidence="4" id="KW-0804">Transcription</keyword>
<dbReference type="Gene3D" id="1.10.10.10">
    <property type="entry name" value="Winged helix-like DNA-binding domain superfamily/Winged helix DNA-binding domain"/>
    <property type="match status" value="1"/>
</dbReference>
<sequence>MDIRQLHYFVEVVKHKNFTKAAQSLHVSQPSISKMIKALEEELEVVLLDRTERKMDLTEAGEMVYNYATKVLQLMESMSSSIAELRNVERGRVKLGMMPTVGSFLLPNVIALFKKQYPGIDIEMKEYSAKLLEIQMEQGSIDVALTVLPTDQEKFVAVPLLAEDLVAIVHREHWLAGVDEVSLEQLKDEAFILFTEEYAMHDVVRQACKLSGFEPKVAYMSSLWDFVGEMVATQLGISLIPRSIVRRLNHGQLHTVNISYPVIDWQYALIYRKEGYLSHATKAFISFVEKMYSHNQME</sequence>
<dbReference type="InterPro" id="IPR005119">
    <property type="entry name" value="LysR_subst-bd"/>
</dbReference>
<reference evidence="6 7" key="1">
    <citation type="submission" date="2016-11" db="EMBL/GenBank/DDBJ databases">
        <authorList>
            <person name="Jaros S."/>
            <person name="Januszkiewicz K."/>
            <person name="Wedrychowicz H."/>
        </authorList>
    </citation>
    <scope>NUCLEOTIDE SEQUENCE [LARGE SCALE GENOMIC DNA]</scope>
    <source>
        <strain evidence="6 7">NF2</strain>
    </source>
</reference>
<dbReference type="Pfam" id="PF03466">
    <property type="entry name" value="LysR_substrate"/>
    <property type="match status" value="1"/>
</dbReference>
<gene>
    <name evidence="6" type="ORF">BP422_29615</name>
</gene>
<dbReference type="InterPro" id="IPR036388">
    <property type="entry name" value="WH-like_DNA-bd_sf"/>
</dbReference>
<evidence type="ECO:0000259" key="5">
    <source>
        <dbReference type="PROSITE" id="PS50931"/>
    </source>
</evidence>
<comment type="similarity">
    <text evidence="1">Belongs to the LysR transcriptional regulatory family.</text>
</comment>
<feature type="domain" description="HTH lysR-type" evidence="5">
    <location>
        <begin position="1"/>
        <end position="58"/>
    </location>
</feature>
<accession>A0A220MQT3</accession>
<dbReference type="GO" id="GO:0003700">
    <property type="term" value="F:DNA-binding transcription factor activity"/>
    <property type="evidence" value="ECO:0007669"/>
    <property type="project" value="InterPro"/>
</dbReference>
<dbReference type="InterPro" id="IPR000847">
    <property type="entry name" value="LysR_HTH_N"/>
</dbReference>
<evidence type="ECO:0000256" key="3">
    <source>
        <dbReference type="ARBA" id="ARBA00023125"/>
    </source>
</evidence>
<dbReference type="GO" id="GO:0005829">
    <property type="term" value="C:cytosol"/>
    <property type="evidence" value="ECO:0007669"/>
    <property type="project" value="TreeGrafter"/>
</dbReference>
<evidence type="ECO:0000256" key="4">
    <source>
        <dbReference type="ARBA" id="ARBA00023163"/>
    </source>
</evidence>
<dbReference type="AlphaFoldDB" id="A0A220MQT3"/>
<evidence type="ECO:0000313" key="7">
    <source>
        <dbReference type="Proteomes" id="UP000197781"/>
    </source>
</evidence>
<dbReference type="InterPro" id="IPR036390">
    <property type="entry name" value="WH_DNA-bd_sf"/>
</dbReference>
<organism evidence="6 7">
    <name type="scientific">Brevibacillus formosus</name>
    <dbReference type="NCBI Taxonomy" id="54913"/>
    <lineage>
        <taxon>Bacteria</taxon>
        <taxon>Bacillati</taxon>
        <taxon>Bacillota</taxon>
        <taxon>Bacilli</taxon>
        <taxon>Bacillales</taxon>
        <taxon>Paenibacillaceae</taxon>
        <taxon>Brevibacillus</taxon>
    </lineage>
</organism>
<dbReference type="CDD" id="cd08438">
    <property type="entry name" value="PBP2_CidR"/>
    <property type="match status" value="1"/>
</dbReference>
<dbReference type="SUPFAM" id="SSF53850">
    <property type="entry name" value="Periplasmic binding protein-like II"/>
    <property type="match status" value="1"/>
</dbReference>
<dbReference type="InterPro" id="IPR050950">
    <property type="entry name" value="HTH-type_LysR_regulators"/>
</dbReference>
<dbReference type="Pfam" id="PF00126">
    <property type="entry name" value="HTH_1"/>
    <property type="match status" value="1"/>
</dbReference>
<name>A0A220MQT3_9BACL</name>
<dbReference type="PANTHER" id="PTHR30419">
    <property type="entry name" value="HTH-TYPE TRANSCRIPTIONAL REGULATOR YBHD"/>
    <property type="match status" value="1"/>
</dbReference>
<dbReference type="RefSeq" id="WP_088910757.1">
    <property type="nucleotide sequence ID" value="NZ_CP018145.1"/>
</dbReference>
<dbReference type="Proteomes" id="UP000197781">
    <property type="component" value="Chromosome"/>
</dbReference>
<evidence type="ECO:0000313" key="6">
    <source>
        <dbReference type="EMBL" id="ASJ57303.1"/>
    </source>
</evidence>
<dbReference type="PRINTS" id="PR00039">
    <property type="entry name" value="HTHLYSR"/>
</dbReference>
<keyword evidence="3" id="KW-0238">DNA-binding</keyword>
<evidence type="ECO:0000256" key="2">
    <source>
        <dbReference type="ARBA" id="ARBA00023015"/>
    </source>
</evidence>